<name>A0A482W493_ASBVE</name>
<dbReference type="Gene3D" id="1.10.10.10">
    <property type="entry name" value="Winged helix-like DNA-binding domain superfamily/Winged helix DNA-binding domain"/>
    <property type="match status" value="1"/>
</dbReference>
<evidence type="ECO:0008006" key="4">
    <source>
        <dbReference type="Google" id="ProtNLM"/>
    </source>
</evidence>
<dbReference type="SUPFAM" id="SSF46689">
    <property type="entry name" value="Homeodomain-like"/>
    <property type="match status" value="1"/>
</dbReference>
<reference evidence="2 3" key="1">
    <citation type="submission" date="2017-03" db="EMBL/GenBank/DDBJ databases">
        <title>Genome of the blue death feigning beetle - Asbolus verrucosus.</title>
        <authorList>
            <person name="Rider S.D."/>
        </authorList>
    </citation>
    <scope>NUCLEOTIDE SEQUENCE [LARGE SCALE GENOMIC DNA]</scope>
    <source>
        <strain evidence="2">Butters</strain>
        <tissue evidence="2">Head and leg muscle</tissue>
    </source>
</reference>
<evidence type="ECO:0000313" key="3">
    <source>
        <dbReference type="Proteomes" id="UP000292052"/>
    </source>
</evidence>
<organism evidence="2 3">
    <name type="scientific">Asbolus verrucosus</name>
    <name type="common">Desert ironclad beetle</name>
    <dbReference type="NCBI Taxonomy" id="1661398"/>
    <lineage>
        <taxon>Eukaryota</taxon>
        <taxon>Metazoa</taxon>
        <taxon>Ecdysozoa</taxon>
        <taxon>Arthropoda</taxon>
        <taxon>Hexapoda</taxon>
        <taxon>Insecta</taxon>
        <taxon>Pterygota</taxon>
        <taxon>Neoptera</taxon>
        <taxon>Endopterygota</taxon>
        <taxon>Coleoptera</taxon>
        <taxon>Polyphaga</taxon>
        <taxon>Cucujiformia</taxon>
        <taxon>Tenebrionidae</taxon>
        <taxon>Pimeliinae</taxon>
        <taxon>Asbolus</taxon>
    </lineage>
</organism>
<dbReference type="InterPro" id="IPR036388">
    <property type="entry name" value="WH-like_DNA-bd_sf"/>
</dbReference>
<comment type="caution">
    <text evidence="2">The sequence shown here is derived from an EMBL/GenBank/DDBJ whole genome shotgun (WGS) entry which is preliminary data.</text>
</comment>
<comment type="subcellular location">
    <subcellularLocation>
        <location evidence="1">Nucleus</location>
    </subcellularLocation>
</comment>
<keyword evidence="3" id="KW-1185">Reference proteome</keyword>
<dbReference type="GO" id="GO:0005634">
    <property type="term" value="C:nucleus"/>
    <property type="evidence" value="ECO:0007669"/>
    <property type="project" value="UniProtKB-SubCell"/>
</dbReference>
<dbReference type="Proteomes" id="UP000292052">
    <property type="component" value="Unassembled WGS sequence"/>
</dbReference>
<dbReference type="EMBL" id="QDEB01030725">
    <property type="protein sequence ID" value="RZC39884.1"/>
    <property type="molecule type" value="Genomic_DNA"/>
</dbReference>
<sequence length="101" mass="11805">MPLSREDSARAVALVHAGFSIREAADSLGFARSSVHRAIVRFRETAKFRKKRRCGRRRCTIARDNWYIMMPSLRNGHMTAVKIRNRLHRVREVNVSERTVR</sequence>
<protein>
    <recommendedName>
        <fullName evidence="4">Tc3 transposase DNA binding domain-containing protein</fullName>
    </recommendedName>
</protein>
<proteinExistence type="predicted"/>
<accession>A0A482W493</accession>
<dbReference type="AlphaFoldDB" id="A0A482W493"/>
<dbReference type="OrthoDB" id="9996331at2759"/>
<evidence type="ECO:0000256" key="1">
    <source>
        <dbReference type="ARBA" id="ARBA00004123"/>
    </source>
</evidence>
<gene>
    <name evidence="2" type="ORF">BDFB_015174</name>
</gene>
<dbReference type="InterPro" id="IPR009057">
    <property type="entry name" value="Homeodomain-like_sf"/>
</dbReference>
<evidence type="ECO:0000313" key="2">
    <source>
        <dbReference type="EMBL" id="RZC39884.1"/>
    </source>
</evidence>
<feature type="non-terminal residue" evidence="2">
    <location>
        <position position="101"/>
    </location>
</feature>